<evidence type="ECO:0000256" key="3">
    <source>
        <dbReference type="SAM" id="MobiDB-lite"/>
    </source>
</evidence>
<dbReference type="InParanoid" id="A0A7J7DCP7"/>
<proteinExistence type="predicted"/>
<dbReference type="Gene3D" id="1.25.40.10">
    <property type="entry name" value="Tetratricopeptide repeat domain"/>
    <property type="match status" value="2"/>
</dbReference>
<reference evidence="4 5" key="1">
    <citation type="journal article" date="2020" name="Nat. Commun.">
        <title>Genome of Tripterygium wilfordii and identification of cytochrome P450 involved in triptolide biosynthesis.</title>
        <authorList>
            <person name="Tu L."/>
            <person name="Su P."/>
            <person name="Zhang Z."/>
            <person name="Gao L."/>
            <person name="Wang J."/>
            <person name="Hu T."/>
            <person name="Zhou J."/>
            <person name="Zhang Y."/>
            <person name="Zhao Y."/>
            <person name="Liu Y."/>
            <person name="Song Y."/>
            <person name="Tong Y."/>
            <person name="Lu Y."/>
            <person name="Yang J."/>
            <person name="Xu C."/>
            <person name="Jia M."/>
            <person name="Peters R.J."/>
            <person name="Huang L."/>
            <person name="Gao W."/>
        </authorList>
    </citation>
    <scope>NUCLEOTIDE SEQUENCE [LARGE SCALE GENOMIC DNA]</scope>
    <source>
        <strain evidence="5">cv. XIE 37</strain>
        <tissue evidence="4">Leaf</tissue>
    </source>
</reference>
<gene>
    <name evidence="4" type="ORF">HS088_TW08G00684</name>
</gene>
<feature type="repeat" description="PPR" evidence="2">
    <location>
        <begin position="352"/>
        <end position="386"/>
    </location>
</feature>
<feature type="repeat" description="PPR" evidence="2">
    <location>
        <begin position="317"/>
        <end position="351"/>
    </location>
</feature>
<feature type="repeat" description="PPR" evidence="2">
    <location>
        <begin position="246"/>
        <end position="281"/>
    </location>
</feature>
<dbReference type="AlphaFoldDB" id="A0A7J7DCP7"/>
<dbReference type="PANTHER" id="PTHR47942:SF7">
    <property type="entry name" value="OS02G0711100 PROTEIN"/>
    <property type="match status" value="1"/>
</dbReference>
<dbReference type="Pfam" id="PF13041">
    <property type="entry name" value="PPR_2"/>
    <property type="match status" value="1"/>
</dbReference>
<dbReference type="EMBL" id="JAAARO010000008">
    <property type="protein sequence ID" value="KAF5744091.1"/>
    <property type="molecule type" value="Genomic_DNA"/>
</dbReference>
<keyword evidence="5" id="KW-1185">Reference proteome</keyword>
<sequence>MMAARDKKRHYLDPQPPSDSNNPNKKPKLQNFPSYLETPNLSPKLKLLCEIIATTPSASVEKLLDETGIRVSREDVEQILKLSYSFPGPAVKFFRWSGRQLSDKLSPYAWNLVVDLLGKNSLFDAMWDAIKSMRRTSMVSLATFASVFSSYVMVDRVKDVIMTFDVMDQYGVARDIIALNSLLSAICQGGRTTSAVEFLRIAKERIRPDTDTYAILLEGWETEGDKVGARGTFSDMVCEIGWNPQNVPAYTSFLCTLVKGRAGVDEAIKFFVTMIERGCCPGIKFFEVAMEECLRTCDVRAAEFLWESMLKICVKPDISMYNNMIALYCYSNKIDAAKSIFDDMVCNGAFPDTQTYNIMFQFFLKIRKLREASVLFKEMIKNECIPNQANCIAAIRNFMDAGEVYMAIKVWKCMLDNHDSDLEETGNFLVVGLRDLDMIPEAVKYAELMIEKGIRLASSSMSKLKQRLYKAGKESVYEDLSKKWKAN</sequence>
<dbReference type="InterPro" id="IPR002885">
    <property type="entry name" value="PPR_rpt"/>
</dbReference>
<dbReference type="OrthoDB" id="1911504at2759"/>
<organism evidence="4 5">
    <name type="scientific">Tripterygium wilfordii</name>
    <name type="common">Thunder God vine</name>
    <dbReference type="NCBI Taxonomy" id="458696"/>
    <lineage>
        <taxon>Eukaryota</taxon>
        <taxon>Viridiplantae</taxon>
        <taxon>Streptophyta</taxon>
        <taxon>Embryophyta</taxon>
        <taxon>Tracheophyta</taxon>
        <taxon>Spermatophyta</taxon>
        <taxon>Magnoliopsida</taxon>
        <taxon>eudicotyledons</taxon>
        <taxon>Gunneridae</taxon>
        <taxon>Pentapetalae</taxon>
        <taxon>rosids</taxon>
        <taxon>fabids</taxon>
        <taxon>Celastrales</taxon>
        <taxon>Celastraceae</taxon>
        <taxon>Tripterygium</taxon>
    </lineage>
</organism>
<evidence type="ECO:0000256" key="1">
    <source>
        <dbReference type="ARBA" id="ARBA00022737"/>
    </source>
</evidence>
<evidence type="ECO:0000256" key="2">
    <source>
        <dbReference type="PROSITE-ProRule" id="PRU00708"/>
    </source>
</evidence>
<dbReference type="InterPro" id="IPR011990">
    <property type="entry name" value="TPR-like_helical_dom_sf"/>
</dbReference>
<feature type="region of interest" description="Disordered" evidence="3">
    <location>
        <begin position="1"/>
        <end position="33"/>
    </location>
</feature>
<evidence type="ECO:0000313" key="4">
    <source>
        <dbReference type="EMBL" id="KAF5744091.1"/>
    </source>
</evidence>
<keyword evidence="1" id="KW-0677">Repeat</keyword>
<name>A0A7J7DCP7_TRIWF</name>
<feature type="compositionally biased region" description="Basic residues" evidence="3">
    <location>
        <begin position="1"/>
        <end position="10"/>
    </location>
</feature>
<dbReference type="InterPro" id="IPR051222">
    <property type="entry name" value="PPR/CCM1_RNA-binding"/>
</dbReference>
<dbReference type="PANTHER" id="PTHR47942">
    <property type="entry name" value="TETRATRICOPEPTIDE REPEAT (TPR)-LIKE SUPERFAMILY PROTEIN-RELATED"/>
    <property type="match status" value="1"/>
</dbReference>
<dbReference type="PROSITE" id="PS51375">
    <property type="entry name" value="PPR"/>
    <property type="match status" value="3"/>
</dbReference>
<protein>
    <submittedName>
        <fullName evidence="4">Putative pentatricopeptide repeat-containing protein</fullName>
    </submittedName>
</protein>
<accession>A0A7J7DCP7</accession>
<dbReference type="NCBIfam" id="TIGR00756">
    <property type="entry name" value="PPR"/>
    <property type="match status" value="2"/>
</dbReference>
<dbReference type="Pfam" id="PF13812">
    <property type="entry name" value="PPR_3"/>
    <property type="match status" value="1"/>
</dbReference>
<comment type="caution">
    <text evidence="4">The sequence shown here is derived from an EMBL/GenBank/DDBJ whole genome shotgun (WGS) entry which is preliminary data.</text>
</comment>
<evidence type="ECO:0000313" key="5">
    <source>
        <dbReference type="Proteomes" id="UP000593562"/>
    </source>
</evidence>
<dbReference type="Proteomes" id="UP000593562">
    <property type="component" value="Unassembled WGS sequence"/>
</dbReference>